<dbReference type="Proteomes" id="UP000027665">
    <property type="component" value="Unassembled WGS sequence"/>
</dbReference>
<dbReference type="Pfam" id="PF07521">
    <property type="entry name" value="RMMBL"/>
    <property type="match status" value="1"/>
</dbReference>
<dbReference type="SMART" id="SM00849">
    <property type="entry name" value="Lactamase_B"/>
    <property type="match status" value="1"/>
</dbReference>
<gene>
    <name evidence="4" type="ORF">EH55_11695</name>
</gene>
<comment type="caution">
    <text evidence="4">The sequence shown here is derived from an EMBL/GenBank/DDBJ whole genome shotgun (WGS) entry which is preliminary data.</text>
</comment>
<dbReference type="GO" id="GO:0016787">
    <property type="term" value="F:hydrolase activity"/>
    <property type="evidence" value="ECO:0007669"/>
    <property type="project" value="UniProtKB-KW"/>
</dbReference>
<evidence type="ECO:0000259" key="2">
    <source>
        <dbReference type="SMART" id="SM00849"/>
    </source>
</evidence>
<reference evidence="4 5" key="1">
    <citation type="submission" date="2014-04" db="EMBL/GenBank/DDBJ databases">
        <title>Draft Genome Sequence of Synergistes jonesii.</title>
        <authorList>
            <person name="Coil D.A."/>
            <person name="Eisen J.A."/>
            <person name="Holland-Moritz H.E."/>
        </authorList>
    </citation>
    <scope>NUCLEOTIDE SEQUENCE [LARGE SCALE GENOMIC DNA]</scope>
    <source>
        <strain evidence="4 5">78-1</strain>
    </source>
</reference>
<dbReference type="GO" id="GO:0004521">
    <property type="term" value="F:RNA endonuclease activity"/>
    <property type="evidence" value="ECO:0007669"/>
    <property type="project" value="TreeGrafter"/>
</dbReference>
<proteinExistence type="predicted"/>
<dbReference type="InterPro" id="IPR036866">
    <property type="entry name" value="RibonucZ/Hydroxyglut_hydro"/>
</dbReference>
<evidence type="ECO:0000259" key="3">
    <source>
        <dbReference type="SMART" id="SM01027"/>
    </source>
</evidence>
<dbReference type="GeneID" id="90984641"/>
<dbReference type="RefSeq" id="WP_037978473.1">
    <property type="nucleotide sequence ID" value="NZ_JMKI01000054.1"/>
</dbReference>
<evidence type="ECO:0000256" key="1">
    <source>
        <dbReference type="ARBA" id="ARBA00022801"/>
    </source>
</evidence>
<protein>
    <submittedName>
        <fullName evidence="4">Metallo-beta-lactamase</fullName>
    </submittedName>
</protein>
<dbReference type="Pfam" id="PF00753">
    <property type="entry name" value="Lactamase_B"/>
    <property type="match status" value="1"/>
</dbReference>
<dbReference type="InterPro" id="IPR011108">
    <property type="entry name" value="RMMBL"/>
</dbReference>
<dbReference type="EMBL" id="JMKI01000054">
    <property type="protein sequence ID" value="KEJ91209.1"/>
    <property type="molecule type" value="Genomic_DNA"/>
</dbReference>
<dbReference type="SMART" id="SM01027">
    <property type="entry name" value="Beta-Casp"/>
    <property type="match status" value="1"/>
</dbReference>
<evidence type="ECO:0000313" key="5">
    <source>
        <dbReference type="Proteomes" id="UP000027665"/>
    </source>
</evidence>
<sequence length="549" mass="61398">MKLRILGAAGEVTGSNYMIETKNYKVLVDCGTHQGRDEEKHAGEDFTYDPSDIDALLLTHAHIDHSGRIPLLVKEGFKGKVYCTNATSELVEILLRDSAHLMREDAEWRTRKNARRGLPPVEPIYGEKDVEDMLTHRQPLPYDEVVDILPGLSVRFREAGHILGSSIIEAWISEEEGQKPVKVVFSGDLGQLDGVIEKPPTVIDEADFVLIESTYGDRMHKSLADTRAEFQSAMEEAIRSGGKVLVPTFVVDRAQRMLYEFKLLQKKLPGLRMPPIYLDSPMGVRTTEIYSKYKHLLSRELKELLAAGEDPFEPDGFRFVRTAEESRAINDVNEAIVLAGSGMCSGGRIMHHLKHSLYRRDTQVFFVGYQAHGTLGRRLVDGAKTVRIMGEEVAVNAAFRTLNGFSAHADQDDLLKWAGHFPRKAQFVVVHGEPKSSEALAQCLAYEGYFARVPAFGDEIDLSSRAPEDARCPVISHRMRDRVDIYPQDVEDALNDIASCMEDMKEGVISNAKRYKETMPLLISARVLLEAAAALSDGRLAYKERTPAK</sequence>
<dbReference type="Pfam" id="PF10996">
    <property type="entry name" value="Beta-Casp"/>
    <property type="match status" value="1"/>
</dbReference>
<keyword evidence="1" id="KW-0378">Hydrolase</keyword>
<dbReference type="PANTHER" id="PTHR11203">
    <property type="entry name" value="CLEAVAGE AND POLYADENYLATION SPECIFICITY FACTOR FAMILY MEMBER"/>
    <property type="match status" value="1"/>
</dbReference>
<dbReference type="CDD" id="cd16295">
    <property type="entry name" value="TTHA0252-CPSF-like_MBL-fold"/>
    <property type="match status" value="1"/>
</dbReference>
<feature type="domain" description="Metallo-beta-lactamase" evidence="2">
    <location>
        <begin position="13"/>
        <end position="234"/>
    </location>
</feature>
<dbReference type="Gene3D" id="3.60.15.10">
    <property type="entry name" value="Ribonuclease Z/Hydroxyacylglutathione hydrolase-like"/>
    <property type="match status" value="1"/>
</dbReference>
<dbReference type="InterPro" id="IPR050698">
    <property type="entry name" value="MBL"/>
</dbReference>
<dbReference type="OrthoDB" id="9803916at2"/>
<organism evidence="4 5">
    <name type="scientific">Synergistes jonesii</name>
    <dbReference type="NCBI Taxonomy" id="2754"/>
    <lineage>
        <taxon>Bacteria</taxon>
        <taxon>Thermotogati</taxon>
        <taxon>Synergistota</taxon>
        <taxon>Synergistia</taxon>
        <taxon>Synergistales</taxon>
        <taxon>Synergistaceae</taxon>
        <taxon>Synergistes</taxon>
    </lineage>
</organism>
<keyword evidence="5" id="KW-1185">Reference proteome</keyword>
<dbReference type="PANTHER" id="PTHR11203:SF37">
    <property type="entry name" value="INTEGRATOR COMPLEX SUBUNIT 11"/>
    <property type="match status" value="1"/>
</dbReference>
<name>A0A073IN86_9BACT</name>
<feature type="domain" description="Beta-Casp" evidence="3">
    <location>
        <begin position="254"/>
        <end position="379"/>
    </location>
</feature>
<dbReference type="InterPro" id="IPR001279">
    <property type="entry name" value="Metallo-B-lactamas"/>
</dbReference>
<dbReference type="eggNOG" id="COG1236">
    <property type="taxonomic scope" value="Bacteria"/>
</dbReference>
<dbReference type="InterPro" id="IPR022712">
    <property type="entry name" value="Beta_Casp"/>
</dbReference>
<dbReference type="SUPFAM" id="SSF56281">
    <property type="entry name" value="Metallo-hydrolase/oxidoreductase"/>
    <property type="match status" value="1"/>
</dbReference>
<dbReference type="Gene3D" id="3.40.50.10890">
    <property type="match status" value="1"/>
</dbReference>
<accession>A0A073IN86</accession>
<evidence type="ECO:0000313" key="4">
    <source>
        <dbReference type="EMBL" id="KEJ91209.1"/>
    </source>
</evidence>
<dbReference type="STRING" id="2754.EH55_11695"/>
<dbReference type="PATRIC" id="fig|2754.20.peg.1148"/>
<dbReference type="AlphaFoldDB" id="A0A073IN86"/>